<dbReference type="RefSeq" id="XP_040773283.1">
    <property type="nucleotide sequence ID" value="XM_040923667.1"/>
</dbReference>
<evidence type="ECO:0000313" key="2">
    <source>
        <dbReference type="Proteomes" id="UP000803844"/>
    </source>
</evidence>
<evidence type="ECO:0000313" key="1">
    <source>
        <dbReference type="EMBL" id="KAF3762304.1"/>
    </source>
</evidence>
<comment type="caution">
    <text evidence="1">The sequence shown here is derived from an EMBL/GenBank/DDBJ whole genome shotgun (WGS) entry which is preliminary data.</text>
</comment>
<keyword evidence="2" id="KW-1185">Reference proteome</keyword>
<dbReference type="AlphaFoldDB" id="A0A9P5CKJ1"/>
<reference evidence="1" key="1">
    <citation type="journal article" date="2020" name="Phytopathology">
        <title>Genome sequence of the chestnut blight fungus Cryphonectria parasitica EP155: A fundamental resource for an archetypical invasive plant pathogen.</title>
        <authorList>
            <person name="Crouch J.A."/>
            <person name="Dawe A."/>
            <person name="Aerts A."/>
            <person name="Barry K."/>
            <person name="Churchill A.C.L."/>
            <person name="Grimwood J."/>
            <person name="Hillman B."/>
            <person name="Milgroom M.G."/>
            <person name="Pangilinan J."/>
            <person name="Smith M."/>
            <person name="Salamov A."/>
            <person name="Schmutz J."/>
            <person name="Yadav J."/>
            <person name="Grigoriev I.V."/>
            <person name="Nuss D."/>
        </authorList>
    </citation>
    <scope>NUCLEOTIDE SEQUENCE</scope>
    <source>
        <strain evidence="1">EP155</strain>
    </source>
</reference>
<protein>
    <submittedName>
        <fullName evidence="1">Uncharacterized protein</fullName>
    </submittedName>
</protein>
<dbReference type="EMBL" id="MU032350">
    <property type="protein sequence ID" value="KAF3762304.1"/>
    <property type="molecule type" value="Genomic_DNA"/>
</dbReference>
<sequence>MLSQLGWRSTASVGLEIIVLASSSRRAQAVANFVSGGIAPTRRMVERTRGDWQKRERRIFRDRRRKWAGPPVR</sequence>
<dbReference type="Proteomes" id="UP000803844">
    <property type="component" value="Unassembled WGS sequence"/>
</dbReference>
<dbReference type="GeneID" id="63840796"/>
<accession>A0A9P5CKJ1</accession>
<organism evidence="1 2">
    <name type="scientific">Cryphonectria parasitica (strain ATCC 38755 / EP155)</name>
    <dbReference type="NCBI Taxonomy" id="660469"/>
    <lineage>
        <taxon>Eukaryota</taxon>
        <taxon>Fungi</taxon>
        <taxon>Dikarya</taxon>
        <taxon>Ascomycota</taxon>
        <taxon>Pezizomycotina</taxon>
        <taxon>Sordariomycetes</taxon>
        <taxon>Sordariomycetidae</taxon>
        <taxon>Diaporthales</taxon>
        <taxon>Cryphonectriaceae</taxon>
        <taxon>Cryphonectria-Endothia species complex</taxon>
        <taxon>Cryphonectria</taxon>
    </lineage>
</organism>
<proteinExistence type="predicted"/>
<gene>
    <name evidence="1" type="ORF">M406DRAFT_357396</name>
</gene>
<name>A0A9P5CKJ1_CRYP1</name>